<evidence type="ECO:0000259" key="5">
    <source>
        <dbReference type="Pfam" id="PF04003"/>
    </source>
</evidence>
<sequence length="313" mass="35315">MGEKLASLSLRDENKSKSDKEQEFSVSAKSPSADSVHVLLKQALNADDRTLLLDCLYTQDEKVIRKSIEQLSPSNFLKLLYYLVSMIESRGAILACALPWLKFLLLQHASGIMSKESSFEALNSFYRKPLSAVYKWLSKVVFISYSFLEYVINEKEDEGEMVPTIYEDKDSEDESEDGMETDHDSTTGFNTILRKILNIVPEHSHPPSIFFHFLDTPDSYSSSLSLHTLPTLCLPILHTFLSILVFHPLAITRCPLSSYSTSLSLTFPFPAIVRLLLSPPTSTSSTALYLALPFLLPYRLSSSFHYLLHATVR</sequence>
<evidence type="ECO:0000256" key="1">
    <source>
        <dbReference type="ARBA" id="ARBA00004123"/>
    </source>
</evidence>
<evidence type="ECO:0000256" key="3">
    <source>
        <dbReference type="ARBA" id="ARBA00038335"/>
    </source>
</evidence>
<comment type="caution">
    <text evidence="6">The sequence shown here is derived from an EMBL/GenBank/DDBJ whole genome shotgun (WGS) entry which is preliminary data.</text>
</comment>
<dbReference type="InterPro" id="IPR052414">
    <property type="entry name" value="U3_snoRNA-assoc_WDR"/>
</dbReference>
<feature type="domain" description="Small-subunit processome Utp12" evidence="5">
    <location>
        <begin position="48"/>
        <end position="127"/>
    </location>
</feature>
<evidence type="ECO:0000256" key="4">
    <source>
        <dbReference type="SAM" id="MobiDB-lite"/>
    </source>
</evidence>
<comment type="subcellular location">
    <subcellularLocation>
        <location evidence="1">Nucleus</location>
    </subcellularLocation>
</comment>
<dbReference type="InterPro" id="IPR007148">
    <property type="entry name" value="SSU_processome_Utp12"/>
</dbReference>
<evidence type="ECO:0000313" key="7">
    <source>
        <dbReference type="Proteomes" id="UP001386955"/>
    </source>
</evidence>
<organism evidence="6 7">
    <name type="scientific">Psophocarpus tetragonolobus</name>
    <name type="common">Winged bean</name>
    <name type="synonym">Dolichos tetragonolobus</name>
    <dbReference type="NCBI Taxonomy" id="3891"/>
    <lineage>
        <taxon>Eukaryota</taxon>
        <taxon>Viridiplantae</taxon>
        <taxon>Streptophyta</taxon>
        <taxon>Embryophyta</taxon>
        <taxon>Tracheophyta</taxon>
        <taxon>Spermatophyta</taxon>
        <taxon>Magnoliopsida</taxon>
        <taxon>eudicotyledons</taxon>
        <taxon>Gunneridae</taxon>
        <taxon>Pentapetalae</taxon>
        <taxon>rosids</taxon>
        <taxon>fabids</taxon>
        <taxon>Fabales</taxon>
        <taxon>Fabaceae</taxon>
        <taxon>Papilionoideae</taxon>
        <taxon>50 kb inversion clade</taxon>
        <taxon>NPAAA clade</taxon>
        <taxon>indigoferoid/millettioid clade</taxon>
        <taxon>Phaseoleae</taxon>
        <taxon>Psophocarpus</taxon>
    </lineage>
</organism>
<comment type="similarity">
    <text evidence="3">Belongs to the UTP5 family.</text>
</comment>
<dbReference type="EMBL" id="JAYMYS010000006">
    <property type="protein sequence ID" value="KAK7390138.1"/>
    <property type="molecule type" value="Genomic_DNA"/>
</dbReference>
<reference evidence="6 7" key="1">
    <citation type="submission" date="2024-01" db="EMBL/GenBank/DDBJ databases">
        <title>The genomes of 5 underutilized Papilionoideae crops provide insights into root nodulation and disease resistanc.</title>
        <authorList>
            <person name="Jiang F."/>
        </authorList>
    </citation>
    <scope>NUCLEOTIDE SEQUENCE [LARGE SCALE GENOMIC DNA]</scope>
    <source>
        <strain evidence="6">DUOXIRENSHENG_FW03</strain>
        <tissue evidence="6">Leaves</tissue>
    </source>
</reference>
<evidence type="ECO:0000313" key="6">
    <source>
        <dbReference type="EMBL" id="KAK7390138.1"/>
    </source>
</evidence>
<dbReference type="Pfam" id="PF04003">
    <property type="entry name" value="Utp12"/>
    <property type="match status" value="1"/>
</dbReference>
<proteinExistence type="inferred from homology"/>
<keyword evidence="2" id="KW-0539">Nucleus</keyword>
<dbReference type="GO" id="GO:0005730">
    <property type="term" value="C:nucleolus"/>
    <property type="evidence" value="ECO:0007669"/>
    <property type="project" value="TreeGrafter"/>
</dbReference>
<dbReference type="GO" id="GO:0000462">
    <property type="term" value="P:maturation of SSU-rRNA from tricistronic rRNA transcript (SSU-rRNA, 5.8S rRNA, LSU-rRNA)"/>
    <property type="evidence" value="ECO:0007669"/>
    <property type="project" value="TreeGrafter"/>
</dbReference>
<keyword evidence="7" id="KW-1185">Reference proteome</keyword>
<protein>
    <recommendedName>
        <fullName evidence="5">Small-subunit processome Utp12 domain-containing protein</fullName>
    </recommendedName>
</protein>
<dbReference type="PANTHER" id="PTHR44267">
    <property type="entry name" value="WD REPEAT-CONTAINING PROTEIN 43"/>
    <property type="match status" value="1"/>
</dbReference>
<dbReference type="PANTHER" id="PTHR44267:SF1">
    <property type="entry name" value="WD REPEAT-CONTAINING PROTEIN 43"/>
    <property type="match status" value="1"/>
</dbReference>
<dbReference type="AlphaFoldDB" id="A0AAN9SA43"/>
<accession>A0AAN9SA43</accession>
<feature type="compositionally biased region" description="Basic and acidic residues" evidence="4">
    <location>
        <begin position="10"/>
        <end position="23"/>
    </location>
</feature>
<evidence type="ECO:0000256" key="2">
    <source>
        <dbReference type="ARBA" id="ARBA00023242"/>
    </source>
</evidence>
<dbReference type="Proteomes" id="UP001386955">
    <property type="component" value="Unassembled WGS sequence"/>
</dbReference>
<gene>
    <name evidence="6" type="ORF">VNO78_25437</name>
</gene>
<feature type="region of interest" description="Disordered" evidence="4">
    <location>
        <begin position="1"/>
        <end position="28"/>
    </location>
</feature>
<name>A0AAN9SA43_PSOTE</name>